<evidence type="ECO:0000259" key="1">
    <source>
        <dbReference type="PROSITE" id="PS51186"/>
    </source>
</evidence>
<protein>
    <recommendedName>
        <fullName evidence="1">N-acetyltransferase domain-containing protein</fullName>
    </recommendedName>
</protein>
<name>A0A1G2D2L2_9BACT</name>
<sequence length="176" mass="20666">MLYKEACAVQKLFTVDEETRHAFRRPPRVEDLIAELENKARFDSGELELTRGRIRLGKTRWWRNGEPIAYIGISVVNRAPLTPYELKYVWHNKGPRFVDGIFVRRLVVNKPDRSSGYGAILLEELKTFARQLCKRIYLDTKADNLPMRKLAMKAGGFPNMFWHTPNHTLMVRYIWT</sequence>
<dbReference type="Pfam" id="PF00583">
    <property type="entry name" value="Acetyltransf_1"/>
    <property type="match status" value="1"/>
</dbReference>
<reference evidence="2 3" key="1">
    <citation type="journal article" date="2016" name="Nat. Commun.">
        <title>Thousands of microbial genomes shed light on interconnected biogeochemical processes in an aquifer system.</title>
        <authorList>
            <person name="Anantharaman K."/>
            <person name="Brown C.T."/>
            <person name="Hug L.A."/>
            <person name="Sharon I."/>
            <person name="Castelle C.J."/>
            <person name="Probst A.J."/>
            <person name="Thomas B.C."/>
            <person name="Singh A."/>
            <person name="Wilkins M.J."/>
            <person name="Karaoz U."/>
            <person name="Brodie E.L."/>
            <person name="Williams K.H."/>
            <person name="Hubbard S.S."/>
            <person name="Banfield J.F."/>
        </authorList>
    </citation>
    <scope>NUCLEOTIDE SEQUENCE [LARGE SCALE GENOMIC DNA]</scope>
</reference>
<feature type="domain" description="N-acetyltransferase" evidence="1">
    <location>
        <begin position="22"/>
        <end position="175"/>
    </location>
</feature>
<dbReference type="Proteomes" id="UP000177996">
    <property type="component" value="Unassembled WGS sequence"/>
</dbReference>
<dbReference type="PROSITE" id="PS51186">
    <property type="entry name" value="GNAT"/>
    <property type="match status" value="1"/>
</dbReference>
<dbReference type="AlphaFoldDB" id="A0A1G2D2L2"/>
<proteinExistence type="predicted"/>
<dbReference type="CDD" id="cd04301">
    <property type="entry name" value="NAT_SF"/>
    <property type="match status" value="1"/>
</dbReference>
<gene>
    <name evidence="2" type="ORF">A3D65_02965</name>
</gene>
<accession>A0A1G2D2L2</accession>
<organism evidence="2 3">
    <name type="scientific">Candidatus Lloydbacteria bacterium RIFCSPHIGHO2_02_FULL_50_13</name>
    <dbReference type="NCBI Taxonomy" id="1798661"/>
    <lineage>
        <taxon>Bacteria</taxon>
        <taxon>Candidatus Lloydiibacteriota</taxon>
    </lineage>
</organism>
<dbReference type="GO" id="GO:0016747">
    <property type="term" value="F:acyltransferase activity, transferring groups other than amino-acyl groups"/>
    <property type="evidence" value="ECO:0007669"/>
    <property type="project" value="InterPro"/>
</dbReference>
<dbReference type="Gene3D" id="3.40.630.30">
    <property type="match status" value="1"/>
</dbReference>
<dbReference type="InterPro" id="IPR016181">
    <property type="entry name" value="Acyl_CoA_acyltransferase"/>
</dbReference>
<dbReference type="InterPro" id="IPR000182">
    <property type="entry name" value="GNAT_dom"/>
</dbReference>
<comment type="caution">
    <text evidence="2">The sequence shown here is derived from an EMBL/GenBank/DDBJ whole genome shotgun (WGS) entry which is preliminary data.</text>
</comment>
<dbReference type="EMBL" id="MHLL01000050">
    <property type="protein sequence ID" value="OGZ07894.1"/>
    <property type="molecule type" value="Genomic_DNA"/>
</dbReference>
<dbReference type="SUPFAM" id="SSF55729">
    <property type="entry name" value="Acyl-CoA N-acyltransferases (Nat)"/>
    <property type="match status" value="1"/>
</dbReference>
<evidence type="ECO:0000313" key="2">
    <source>
        <dbReference type="EMBL" id="OGZ07894.1"/>
    </source>
</evidence>
<dbReference type="STRING" id="1798661.A3D65_02965"/>
<evidence type="ECO:0000313" key="3">
    <source>
        <dbReference type="Proteomes" id="UP000177996"/>
    </source>
</evidence>